<reference evidence="1 2" key="1">
    <citation type="journal article" date="2013" name="Proc. Natl. Acad. Sci. U.S.A.">
        <title>Genome of an arbuscular mycorrhizal fungus provides insight into the oldest plant symbiosis.</title>
        <authorList>
            <person name="Tisserant E."/>
            <person name="Malbreil M."/>
            <person name="Kuo A."/>
            <person name="Kohler A."/>
            <person name="Symeonidi A."/>
            <person name="Balestrini R."/>
            <person name="Charron P."/>
            <person name="Duensing N."/>
            <person name="Frei Dit Frey N."/>
            <person name="Gianinazzi-Pearson V."/>
            <person name="Gilbert L.B."/>
            <person name="Handa Y."/>
            <person name="Herr J.R."/>
            <person name="Hijri M."/>
            <person name="Koul R."/>
            <person name="Kawaguchi M."/>
            <person name="Krajinski F."/>
            <person name="Lammers P.J."/>
            <person name="Masclaux F.G."/>
            <person name="Murat C."/>
            <person name="Morin E."/>
            <person name="Ndikumana S."/>
            <person name="Pagni M."/>
            <person name="Petitpierre D."/>
            <person name="Requena N."/>
            <person name="Rosikiewicz P."/>
            <person name="Riley R."/>
            <person name="Saito K."/>
            <person name="San Clemente H."/>
            <person name="Shapiro H."/>
            <person name="van Tuinen D."/>
            <person name="Becard G."/>
            <person name="Bonfante P."/>
            <person name="Paszkowski U."/>
            <person name="Shachar-Hill Y.Y."/>
            <person name="Tuskan G.A."/>
            <person name="Young P.W."/>
            <person name="Sanders I.R."/>
            <person name="Henrissat B."/>
            <person name="Rensing S.A."/>
            <person name="Grigoriev I.V."/>
            <person name="Corradi N."/>
            <person name="Roux C."/>
            <person name="Martin F."/>
        </authorList>
    </citation>
    <scope>NUCLEOTIDE SEQUENCE [LARGE SCALE GENOMIC DNA]</scope>
    <source>
        <strain evidence="1 2">DAOM 197198</strain>
    </source>
</reference>
<evidence type="ECO:0000313" key="1">
    <source>
        <dbReference type="EMBL" id="POG74251.1"/>
    </source>
</evidence>
<gene>
    <name evidence="1" type="ORF">GLOIN_2v1577173</name>
</gene>
<dbReference type="EMBL" id="AUPC02000073">
    <property type="protein sequence ID" value="POG74251.1"/>
    <property type="molecule type" value="Genomic_DNA"/>
</dbReference>
<organism evidence="1 2">
    <name type="scientific">Rhizophagus irregularis (strain DAOM 181602 / DAOM 197198 / MUCL 43194)</name>
    <name type="common">Arbuscular mycorrhizal fungus</name>
    <name type="synonym">Glomus intraradices</name>
    <dbReference type="NCBI Taxonomy" id="747089"/>
    <lineage>
        <taxon>Eukaryota</taxon>
        <taxon>Fungi</taxon>
        <taxon>Fungi incertae sedis</taxon>
        <taxon>Mucoromycota</taxon>
        <taxon>Glomeromycotina</taxon>
        <taxon>Glomeromycetes</taxon>
        <taxon>Glomerales</taxon>
        <taxon>Glomeraceae</taxon>
        <taxon>Rhizophagus</taxon>
    </lineage>
</organism>
<keyword evidence="2" id="KW-1185">Reference proteome</keyword>
<sequence length="134" mass="16040">MTMAMTITILMTISAIIRSRTMIIMKMTFHLHQDTIVLIKKRNLNLIIENKRMNLLAVKKIKTVVMIQQMKRLRSKFQNLVTLWETERYQMMKMKTLIMIKSLSFMENKWTKLLDIQSIKLANIYLCMTVIKRN</sequence>
<accession>A0A2P4Q9D7</accession>
<proteinExistence type="predicted"/>
<protein>
    <submittedName>
        <fullName evidence="1">Uncharacterized protein</fullName>
    </submittedName>
</protein>
<dbReference type="Proteomes" id="UP000018888">
    <property type="component" value="Unassembled WGS sequence"/>
</dbReference>
<name>A0A2P4Q9D7_RHIID</name>
<reference evidence="1 2" key="2">
    <citation type="journal article" date="2018" name="New Phytol.">
        <title>High intraspecific genome diversity in the model arbuscular mycorrhizal symbiont Rhizophagus irregularis.</title>
        <authorList>
            <person name="Chen E.C.H."/>
            <person name="Morin E."/>
            <person name="Beaudet D."/>
            <person name="Noel J."/>
            <person name="Yildirir G."/>
            <person name="Ndikumana S."/>
            <person name="Charron P."/>
            <person name="St-Onge C."/>
            <person name="Giorgi J."/>
            <person name="Kruger M."/>
            <person name="Marton T."/>
            <person name="Ropars J."/>
            <person name="Grigoriev I.V."/>
            <person name="Hainaut M."/>
            <person name="Henrissat B."/>
            <person name="Roux C."/>
            <person name="Martin F."/>
            <person name="Corradi N."/>
        </authorList>
    </citation>
    <scope>NUCLEOTIDE SEQUENCE [LARGE SCALE GENOMIC DNA]</scope>
    <source>
        <strain evidence="1 2">DAOM 197198</strain>
    </source>
</reference>
<comment type="caution">
    <text evidence="1">The sequence shown here is derived from an EMBL/GenBank/DDBJ whole genome shotgun (WGS) entry which is preliminary data.</text>
</comment>
<dbReference type="AlphaFoldDB" id="A0A2P4Q9D7"/>
<evidence type="ECO:0000313" key="2">
    <source>
        <dbReference type="Proteomes" id="UP000018888"/>
    </source>
</evidence>